<proteinExistence type="predicted"/>
<accession>A0A0L0NLS7</accession>
<sequence length="130" mass="14659">MSRQRGEGQVRHGRKTLERRRCVKKQTSYIHERNPFGTLLQQTMNLIRPCMYGAVGLQLDARVIACLPVQRRPYASKTSNGALRLAAAAGPDHDLTAQGRVQARGESFSLTTHHNKRPKRLEGRVNELES</sequence>
<keyword evidence="3" id="KW-1185">Reference proteome</keyword>
<protein>
    <submittedName>
        <fullName evidence="2">Uncharacterized protein</fullName>
    </submittedName>
</protein>
<feature type="compositionally biased region" description="Basic and acidic residues" evidence="1">
    <location>
        <begin position="120"/>
        <end position="130"/>
    </location>
</feature>
<name>A0A0L0NLS7_TOLOC</name>
<evidence type="ECO:0000256" key="1">
    <source>
        <dbReference type="SAM" id="MobiDB-lite"/>
    </source>
</evidence>
<organism evidence="2 3">
    <name type="scientific">Tolypocladium ophioglossoides (strain CBS 100239)</name>
    <name type="common">Snaketongue truffleclub</name>
    <name type="synonym">Elaphocordyceps ophioglossoides</name>
    <dbReference type="NCBI Taxonomy" id="1163406"/>
    <lineage>
        <taxon>Eukaryota</taxon>
        <taxon>Fungi</taxon>
        <taxon>Dikarya</taxon>
        <taxon>Ascomycota</taxon>
        <taxon>Pezizomycotina</taxon>
        <taxon>Sordariomycetes</taxon>
        <taxon>Hypocreomycetidae</taxon>
        <taxon>Hypocreales</taxon>
        <taxon>Ophiocordycipitaceae</taxon>
        <taxon>Tolypocladium</taxon>
    </lineage>
</organism>
<dbReference type="Proteomes" id="UP000036947">
    <property type="component" value="Unassembled WGS sequence"/>
</dbReference>
<dbReference type="EMBL" id="LFRF01000001">
    <property type="protein sequence ID" value="KND94993.1"/>
    <property type="molecule type" value="Genomic_DNA"/>
</dbReference>
<evidence type="ECO:0000313" key="3">
    <source>
        <dbReference type="Proteomes" id="UP000036947"/>
    </source>
</evidence>
<gene>
    <name evidence="2" type="ORF">TOPH_00427</name>
</gene>
<comment type="caution">
    <text evidence="2">The sequence shown here is derived from an EMBL/GenBank/DDBJ whole genome shotgun (WGS) entry which is preliminary data.</text>
</comment>
<dbReference type="AlphaFoldDB" id="A0A0L0NLS7"/>
<evidence type="ECO:0000313" key="2">
    <source>
        <dbReference type="EMBL" id="KND94993.1"/>
    </source>
</evidence>
<reference evidence="2 3" key="1">
    <citation type="journal article" date="2015" name="BMC Genomics">
        <title>The genome of the truffle-parasite Tolypocladium ophioglossoides and the evolution of antifungal peptaibiotics.</title>
        <authorList>
            <person name="Quandt C.A."/>
            <person name="Bushley K.E."/>
            <person name="Spatafora J.W."/>
        </authorList>
    </citation>
    <scope>NUCLEOTIDE SEQUENCE [LARGE SCALE GENOMIC DNA]</scope>
    <source>
        <strain evidence="2 3">CBS 100239</strain>
    </source>
</reference>
<feature type="region of interest" description="Disordered" evidence="1">
    <location>
        <begin position="105"/>
        <end position="130"/>
    </location>
</feature>